<evidence type="ECO:0000259" key="7">
    <source>
        <dbReference type="PROSITE" id="PS50011"/>
    </source>
</evidence>
<dbReference type="RefSeq" id="WP_093991507.1">
    <property type="nucleotide sequence ID" value="NZ_FXZK01000002.1"/>
</dbReference>
<evidence type="ECO:0000256" key="6">
    <source>
        <dbReference type="SAM" id="MobiDB-lite"/>
    </source>
</evidence>
<dbReference type="CDD" id="cd14014">
    <property type="entry name" value="STKc_PknB_like"/>
    <property type="match status" value="1"/>
</dbReference>
<sequence>MNPADDWKPTVSQDDSSDALPPGTALLNGQYVIDRYLSSGGFGITYHARDSLDRKVVIKECYPEALCRRKAKTVLARSSVGVSEFQSLVQMFVREARSIAKLNNPNIVGVHQVFEDNETAYMALDLIEGKDLLCVVEESRDSLTPEVVEAILRKLLTAVSTVHAVDMLHRDISPDNILLDQWGNPVLIDFGAAREHASKKSRAISAMLVVKDGYSPQEFYISGSKQGPWSDLYSLAATFFHLISGEPPPNSQNRLAALASKRPDPYIPLEGRIEGYTRAFLRAIDKTMNVFPQDRLQSATEWLELIDNNVSSVGRNRKASIDASLVQVVANLVGEVEQGLERDRETIHDDTLVEPIEKPQPVSKVLEYLPPVDVAVTAAPPATSIEPVLWLDRLKKRDAIRQRKRRAQRLVRRSSVLVMICAVVFAILENPPSNFDLIASPDIGEFIDRGRDWTDRTVDRLTIQL</sequence>
<dbReference type="PANTHER" id="PTHR43671">
    <property type="entry name" value="SERINE/THREONINE-PROTEIN KINASE NEK"/>
    <property type="match status" value="1"/>
</dbReference>
<dbReference type="Pfam" id="PF00069">
    <property type="entry name" value="Pkinase"/>
    <property type="match status" value="1"/>
</dbReference>
<accession>A0A238LD03</accession>
<feature type="region of interest" description="Disordered" evidence="6">
    <location>
        <begin position="1"/>
        <end position="22"/>
    </location>
</feature>
<organism evidence="8 9">
    <name type="scientific">Flavimaricola marinus</name>
    <dbReference type="NCBI Taxonomy" id="1819565"/>
    <lineage>
        <taxon>Bacteria</taxon>
        <taxon>Pseudomonadati</taxon>
        <taxon>Pseudomonadota</taxon>
        <taxon>Alphaproteobacteria</taxon>
        <taxon>Rhodobacterales</taxon>
        <taxon>Paracoccaceae</taxon>
        <taxon>Flavimaricola</taxon>
    </lineage>
</organism>
<gene>
    <name evidence="8" type="primary">pknL</name>
    <name evidence="8" type="ORF">LOM8899_01427</name>
</gene>
<dbReference type="OrthoDB" id="9801841at2"/>
<dbReference type="InterPro" id="IPR050660">
    <property type="entry name" value="NEK_Ser/Thr_kinase"/>
</dbReference>
<evidence type="ECO:0000313" key="8">
    <source>
        <dbReference type="EMBL" id="SMY07294.1"/>
    </source>
</evidence>
<dbReference type="GO" id="GO:0005524">
    <property type="term" value="F:ATP binding"/>
    <property type="evidence" value="ECO:0007669"/>
    <property type="project" value="UniProtKB-KW"/>
</dbReference>
<dbReference type="InterPro" id="IPR008266">
    <property type="entry name" value="Tyr_kinase_AS"/>
</dbReference>
<evidence type="ECO:0000256" key="5">
    <source>
        <dbReference type="ARBA" id="ARBA00022840"/>
    </source>
</evidence>
<dbReference type="Gene3D" id="3.30.200.20">
    <property type="entry name" value="Phosphorylase Kinase, domain 1"/>
    <property type="match status" value="1"/>
</dbReference>
<dbReference type="Gene3D" id="1.10.510.10">
    <property type="entry name" value="Transferase(Phosphotransferase) domain 1"/>
    <property type="match status" value="1"/>
</dbReference>
<dbReference type="InterPro" id="IPR011009">
    <property type="entry name" value="Kinase-like_dom_sf"/>
</dbReference>
<dbReference type="SUPFAM" id="SSF56112">
    <property type="entry name" value="Protein kinase-like (PK-like)"/>
    <property type="match status" value="1"/>
</dbReference>
<keyword evidence="9" id="KW-1185">Reference proteome</keyword>
<keyword evidence="4 8" id="KW-0418">Kinase</keyword>
<dbReference type="PANTHER" id="PTHR43671:SF13">
    <property type="entry name" value="SERINE_THREONINE-PROTEIN KINASE NEK2"/>
    <property type="match status" value="1"/>
</dbReference>
<keyword evidence="2 8" id="KW-0808">Transferase</keyword>
<evidence type="ECO:0000313" key="9">
    <source>
        <dbReference type="Proteomes" id="UP000201613"/>
    </source>
</evidence>
<evidence type="ECO:0000256" key="4">
    <source>
        <dbReference type="ARBA" id="ARBA00022777"/>
    </source>
</evidence>
<name>A0A238LD03_9RHOB</name>
<dbReference type="InterPro" id="IPR000719">
    <property type="entry name" value="Prot_kinase_dom"/>
</dbReference>
<evidence type="ECO:0000256" key="2">
    <source>
        <dbReference type="ARBA" id="ARBA00022679"/>
    </source>
</evidence>
<protein>
    <recommendedName>
        <fullName evidence="1">non-specific serine/threonine protein kinase</fullName>
        <ecNumber evidence="1">2.7.11.1</ecNumber>
    </recommendedName>
</protein>
<evidence type="ECO:0000256" key="1">
    <source>
        <dbReference type="ARBA" id="ARBA00012513"/>
    </source>
</evidence>
<proteinExistence type="predicted"/>
<dbReference type="PROSITE" id="PS00109">
    <property type="entry name" value="PROTEIN_KINASE_TYR"/>
    <property type="match status" value="1"/>
</dbReference>
<dbReference type="EC" id="2.7.11.1" evidence="1"/>
<dbReference type="Proteomes" id="UP000201613">
    <property type="component" value="Unassembled WGS sequence"/>
</dbReference>
<dbReference type="AlphaFoldDB" id="A0A238LD03"/>
<dbReference type="GO" id="GO:0004674">
    <property type="term" value="F:protein serine/threonine kinase activity"/>
    <property type="evidence" value="ECO:0007669"/>
    <property type="project" value="UniProtKB-EC"/>
</dbReference>
<dbReference type="PROSITE" id="PS50011">
    <property type="entry name" value="PROTEIN_KINASE_DOM"/>
    <property type="match status" value="1"/>
</dbReference>
<evidence type="ECO:0000256" key="3">
    <source>
        <dbReference type="ARBA" id="ARBA00022741"/>
    </source>
</evidence>
<dbReference type="EMBL" id="FXZK01000002">
    <property type="protein sequence ID" value="SMY07294.1"/>
    <property type="molecule type" value="Genomic_DNA"/>
</dbReference>
<reference evidence="8 9" key="1">
    <citation type="submission" date="2017-05" db="EMBL/GenBank/DDBJ databases">
        <authorList>
            <person name="Song R."/>
            <person name="Chenine A.L."/>
            <person name="Ruprecht R.M."/>
        </authorList>
    </citation>
    <scope>NUCLEOTIDE SEQUENCE [LARGE SCALE GENOMIC DNA]</scope>
    <source>
        <strain evidence="8 9">CECT 8899</strain>
    </source>
</reference>
<keyword evidence="3" id="KW-0547">Nucleotide-binding</keyword>
<feature type="domain" description="Protein kinase" evidence="7">
    <location>
        <begin position="31"/>
        <end position="310"/>
    </location>
</feature>
<keyword evidence="5" id="KW-0067">ATP-binding</keyword>